<evidence type="ECO:0000313" key="4">
    <source>
        <dbReference type="Proteomes" id="UP000290637"/>
    </source>
</evidence>
<dbReference type="EMBL" id="CP035913">
    <property type="protein sequence ID" value="QBE65836.1"/>
    <property type="molecule type" value="Genomic_DNA"/>
</dbReference>
<dbReference type="OrthoDB" id="9766486at2"/>
<comment type="similarity">
    <text evidence="1">Belongs to the ATP-dependent AMP-binding enzyme family.</text>
</comment>
<dbReference type="AlphaFoldDB" id="A0A4P6L2J0"/>
<dbReference type="InterPro" id="IPR020845">
    <property type="entry name" value="AMP-binding_CS"/>
</dbReference>
<gene>
    <name evidence="3" type="ORF">EWM63_25005</name>
</gene>
<accession>A0A4P6L2J0</accession>
<proteinExistence type="inferred from homology"/>
<dbReference type="InterPro" id="IPR042099">
    <property type="entry name" value="ANL_N_sf"/>
</dbReference>
<dbReference type="KEGG" id="plue:EWM63_25005"/>
<dbReference type="RefSeq" id="WP_130188945.1">
    <property type="nucleotide sequence ID" value="NZ_CP035913.1"/>
</dbReference>
<sequence>MKHFIDSIRAMMRERAADVAIVQLDGTVSQGRVVDYGTLGQECNALAAALAARCAPGSTVGLVAANSIAWIEADLALLMGGHVEVPVPLAFSAEQAAHLLAPCSVVLTDDEGQRRFEAWRADAPQAFGSVPCLSIGRLIDAGAVATTRALSVGTLADRVCKVIHTSGTTSAPKGVRIRANGLDALLASLWRHATRDDYTRYLNLVPFSLLIEQVTALYMPFAAGGTVVLPPVGEAPLGDPGAVAADKLSLLRRARPSAVTLPPSLVEALANAADRLPDLDAESLCEALFGRSTAPLIAAGGAPVAAATIGRLAQRGITVLQGYGLSENSSVVSWNTRAENRIGSVGKPLAHVAVKLGPDSELGVRSASLFAGYSGSDPSACHTDADGWLWTGDLAEIDADGFITIIGRKKNLIITAHGRNVSPEPAEASYRSVAGVRDIVLLGEGQETLSAYVLTEAGADQEALRRELERHGQRWLSGVERAATFVFDTDSPALRASLFTVTGRPRRQDVERHVRERRAATPMAA</sequence>
<dbReference type="InterPro" id="IPR000873">
    <property type="entry name" value="AMP-dep_synth/lig_dom"/>
</dbReference>
<keyword evidence="4" id="KW-1185">Reference proteome</keyword>
<protein>
    <submittedName>
        <fullName evidence="3">AMP-dependent synthetase</fullName>
    </submittedName>
</protein>
<dbReference type="Pfam" id="PF00501">
    <property type="entry name" value="AMP-binding"/>
    <property type="match status" value="1"/>
</dbReference>
<evidence type="ECO:0000259" key="2">
    <source>
        <dbReference type="Pfam" id="PF00501"/>
    </source>
</evidence>
<name>A0A4P6L2J0_9BURK</name>
<reference evidence="3 4" key="1">
    <citation type="submission" date="2019-02" db="EMBL/GenBank/DDBJ databases">
        <title>Draft Genome Sequences of Six Type Strains of the Genus Massilia.</title>
        <authorList>
            <person name="Miess H."/>
            <person name="Frediansyhah A."/>
            <person name="Gross H."/>
        </authorList>
    </citation>
    <scope>NUCLEOTIDE SEQUENCE [LARGE SCALE GENOMIC DNA]</scope>
    <source>
        <strain evidence="3 4">DSM 17473</strain>
    </source>
</reference>
<evidence type="ECO:0000313" key="3">
    <source>
        <dbReference type="EMBL" id="QBE65836.1"/>
    </source>
</evidence>
<organism evidence="3 4">
    <name type="scientific">Pseudoduganella lutea</name>
    <dbReference type="NCBI Taxonomy" id="321985"/>
    <lineage>
        <taxon>Bacteria</taxon>
        <taxon>Pseudomonadati</taxon>
        <taxon>Pseudomonadota</taxon>
        <taxon>Betaproteobacteria</taxon>
        <taxon>Burkholderiales</taxon>
        <taxon>Oxalobacteraceae</taxon>
        <taxon>Telluria group</taxon>
        <taxon>Pseudoduganella</taxon>
    </lineage>
</organism>
<dbReference type="PANTHER" id="PTHR43201:SF8">
    <property type="entry name" value="ACYL-COA SYNTHETASE FAMILY MEMBER 3"/>
    <property type="match status" value="1"/>
</dbReference>
<feature type="domain" description="AMP-dependent synthetase/ligase" evidence="2">
    <location>
        <begin position="18"/>
        <end position="360"/>
    </location>
</feature>
<evidence type="ECO:0000256" key="1">
    <source>
        <dbReference type="ARBA" id="ARBA00006432"/>
    </source>
</evidence>
<dbReference type="GO" id="GO:0031956">
    <property type="term" value="F:medium-chain fatty acid-CoA ligase activity"/>
    <property type="evidence" value="ECO:0007669"/>
    <property type="project" value="TreeGrafter"/>
</dbReference>
<dbReference type="Gene3D" id="3.40.50.12780">
    <property type="entry name" value="N-terminal domain of ligase-like"/>
    <property type="match status" value="1"/>
</dbReference>
<dbReference type="GO" id="GO:0006631">
    <property type="term" value="P:fatty acid metabolic process"/>
    <property type="evidence" value="ECO:0007669"/>
    <property type="project" value="TreeGrafter"/>
</dbReference>
<dbReference type="SUPFAM" id="SSF56801">
    <property type="entry name" value="Acetyl-CoA synthetase-like"/>
    <property type="match status" value="1"/>
</dbReference>
<dbReference type="PANTHER" id="PTHR43201">
    <property type="entry name" value="ACYL-COA SYNTHETASE"/>
    <property type="match status" value="1"/>
</dbReference>
<dbReference type="Proteomes" id="UP000290637">
    <property type="component" value="Chromosome"/>
</dbReference>
<dbReference type="PROSITE" id="PS00455">
    <property type="entry name" value="AMP_BINDING"/>
    <property type="match status" value="1"/>
</dbReference>